<evidence type="ECO:0000256" key="1">
    <source>
        <dbReference type="SAM" id="Phobius"/>
    </source>
</evidence>
<accession>A0A1H6LQ71</accession>
<evidence type="ECO:0000313" key="2">
    <source>
        <dbReference type="EMBL" id="SEH90811.1"/>
    </source>
</evidence>
<feature type="transmembrane region" description="Helical" evidence="1">
    <location>
        <begin position="70"/>
        <end position="88"/>
    </location>
</feature>
<evidence type="ECO:0000313" key="3">
    <source>
        <dbReference type="Proteomes" id="UP000176204"/>
    </source>
</evidence>
<dbReference type="KEGG" id="agl:PYTT_1613"/>
<feature type="transmembrane region" description="Helical" evidence="1">
    <location>
        <begin position="131"/>
        <end position="152"/>
    </location>
</feature>
<name>A0A1H6LQ71_9BACT</name>
<feature type="transmembrane region" description="Helical" evidence="1">
    <location>
        <begin position="172"/>
        <end position="192"/>
    </location>
</feature>
<reference evidence="3" key="1">
    <citation type="submission" date="2016-09" db="EMBL/GenBank/DDBJ databases">
        <authorList>
            <person name="Koehorst J."/>
        </authorList>
    </citation>
    <scope>NUCLEOTIDE SEQUENCE [LARGE SCALE GENOMIC DNA]</scope>
</reference>
<dbReference type="Proteomes" id="UP000176204">
    <property type="component" value="Chromosome I"/>
</dbReference>
<dbReference type="AlphaFoldDB" id="A0A1H6LQ71"/>
<evidence type="ECO:0008006" key="4">
    <source>
        <dbReference type="Google" id="ProtNLM"/>
    </source>
</evidence>
<sequence length="203" mass="22934">MFTVCSCFGRRRVFPGLMSVLPAGWWWMGSRAGCMCLCGGSGARGFGGEVAFWAGHEECVDRMLLGRMSWLSRLLYVGLVALTVWGFRSFSFPVWWSREMTFACLFAVPGILCWWPALAHLRAQPLRWRRVWLWVLFLGPPCLLLGGCYAVAFATMDAGLEQWRVWMGSVRFVWMVFVPYVAVGCLLKWAFVPAVGRSGTPRA</sequence>
<gene>
    <name evidence="2" type="ORF">PYTT_1613</name>
</gene>
<protein>
    <recommendedName>
        <fullName evidence="4">Transmembrane protein</fullName>
    </recommendedName>
</protein>
<keyword evidence="1" id="KW-1133">Transmembrane helix</keyword>
<dbReference type="EMBL" id="LT629973">
    <property type="protein sequence ID" value="SEH90811.1"/>
    <property type="molecule type" value="Genomic_DNA"/>
</dbReference>
<organism evidence="2 3">
    <name type="scientific">Akkermansia glycaniphila</name>
    <dbReference type="NCBI Taxonomy" id="1679444"/>
    <lineage>
        <taxon>Bacteria</taxon>
        <taxon>Pseudomonadati</taxon>
        <taxon>Verrucomicrobiota</taxon>
        <taxon>Verrucomicrobiia</taxon>
        <taxon>Verrucomicrobiales</taxon>
        <taxon>Akkermansiaceae</taxon>
        <taxon>Akkermansia</taxon>
    </lineage>
</organism>
<proteinExistence type="predicted"/>
<keyword evidence="1" id="KW-0812">Transmembrane</keyword>
<feature type="transmembrane region" description="Helical" evidence="1">
    <location>
        <begin position="100"/>
        <end position="119"/>
    </location>
</feature>
<keyword evidence="1" id="KW-0472">Membrane</keyword>
<keyword evidence="3" id="KW-1185">Reference proteome</keyword>